<evidence type="ECO:0000256" key="1">
    <source>
        <dbReference type="SAM" id="Phobius"/>
    </source>
</evidence>
<reference evidence="2" key="1">
    <citation type="submission" date="2019-08" db="EMBL/GenBank/DDBJ databases">
        <authorList>
            <person name="Kucharzyk K."/>
            <person name="Murdoch R.W."/>
            <person name="Higgins S."/>
            <person name="Loffler F."/>
        </authorList>
    </citation>
    <scope>NUCLEOTIDE SEQUENCE</scope>
</reference>
<accession>A0A644SSW2</accession>
<evidence type="ECO:0000313" key="2">
    <source>
        <dbReference type="EMBL" id="MPL56762.1"/>
    </source>
</evidence>
<comment type="caution">
    <text evidence="2">The sequence shown here is derived from an EMBL/GenBank/DDBJ whole genome shotgun (WGS) entry which is preliminary data.</text>
</comment>
<feature type="transmembrane region" description="Helical" evidence="1">
    <location>
        <begin position="6"/>
        <end position="26"/>
    </location>
</feature>
<proteinExistence type="predicted"/>
<keyword evidence="1" id="KW-0812">Transmembrane</keyword>
<name>A0A644SSW2_9ZZZZ</name>
<dbReference type="EMBL" id="VSSQ01000003">
    <property type="protein sequence ID" value="MPL56762.1"/>
    <property type="molecule type" value="Genomic_DNA"/>
</dbReference>
<protein>
    <submittedName>
        <fullName evidence="2">Uncharacterized protein</fullName>
    </submittedName>
</protein>
<sequence>MMKKIFKILLAVISILVVGVLMLYLFTNKFERKLNILDFEGIYYKGLFEKPKPGYLDFSENNAKVDIANCLCEKYIKNKDTTYKKEIIKLYDNIGLKWEKYEKPNINADTICKYRGQIFIQAFDL</sequence>
<organism evidence="2">
    <name type="scientific">bioreactor metagenome</name>
    <dbReference type="NCBI Taxonomy" id="1076179"/>
    <lineage>
        <taxon>unclassified sequences</taxon>
        <taxon>metagenomes</taxon>
        <taxon>ecological metagenomes</taxon>
    </lineage>
</organism>
<keyword evidence="1" id="KW-1133">Transmembrane helix</keyword>
<keyword evidence="1" id="KW-0472">Membrane</keyword>
<dbReference type="AlphaFoldDB" id="A0A644SSW2"/>
<gene>
    <name evidence="2" type="ORF">SDC9_02252</name>
</gene>